<proteinExistence type="predicted"/>
<evidence type="ECO:0000259" key="2">
    <source>
        <dbReference type="Pfam" id="PF07853"/>
    </source>
</evidence>
<dbReference type="GO" id="GO:0009636">
    <property type="term" value="P:response to toxic substance"/>
    <property type="evidence" value="ECO:0007669"/>
    <property type="project" value="TreeGrafter"/>
</dbReference>
<evidence type="ECO:0000313" key="4">
    <source>
        <dbReference type="EMBL" id="PCC83914.1"/>
    </source>
</evidence>
<evidence type="ECO:0000259" key="3">
    <source>
        <dbReference type="Pfam" id="PF19124"/>
    </source>
</evidence>
<keyword evidence="1" id="KW-1133">Transmembrane helix</keyword>
<feature type="domain" description="DUF1648" evidence="2">
    <location>
        <begin position="148"/>
        <end position="190"/>
    </location>
</feature>
<feature type="domain" description="DUF5808" evidence="3">
    <location>
        <begin position="327"/>
        <end position="352"/>
    </location>
</feature>
<feature type="transmembrane region" description="Helical" evidence="1">
    <location>
        <begin position="137"/>
        <end position="158"/>
    </location>
</feature>
<feature type="transmembrane region" description="Helical" evidence="1">
    <location>
        <begin position="6"/>
        <end position="31"/>
    </location>
</feature>
<keyword evidence="1" id="KW-0812">Transmembrane</keyword>
<organism evidence="4 5">
    <name type="scientific">Corynebacterium accolens</name>
    <dbReference type="NCBI Taxonomy" id="38284"/>
    <lineage>
        <taxon>Bacteria</taxon>
        <taxon>Bacillati</taxon>
        <taxon>Actinomycetota</taxon>
        <taxon>Actinomycetes</taxon>
        <taxon>Mycobacteriales</taxon>
        <taxon>Corynebacteriaceae</taxon>
        <taxon>Corynebacterium</taxon>
    </lineage>
</organism>
<feature type="transmembrane region" description="Helical" evidence="1">
    <location>
        <begin position="188"/>
        <end position="209"/>
    </location>
</feature>
<dbReference type="AlphaFoldDB" id="A0A2A4ANA6"/>
<sequence>MIFALLMAAMTLAVTWTIATIPAIASLPLGVSVPQDKRQDPQVQAALRSYRTKVWICGILTTLLTLAAWKWPIVAAFSSLIVVVGAMFSYVTARRRIIDAKAAGKWYDEVETAISARITRTSFTESQLAGLKTTVRFPWISVLGSLLVTAVGAIVVAMRWDNIPETIPTHWGAGLQPDAWSDKSVPSVFIGTFVSLGLIALFAVIFWAMAAFPSHSRNDRSIKGQLRNDAILAASNEGIGLLLLAMCVPLTIDQIAGPLPEFSDWLPVGFYGLLLCSILGVIALLVLIALRASQLDDALRGVSFPDEGKESPDNDEHYKWGMFYYNPDDPAVLVDKRFGVGVTFNFATWQAKAFMAFILLVTVVLCALPALA</sequence>
<keyword evidence="1" id="KW-0472">Membrane</keyword>
<evidence type="ECO:0000313" key="5">
    <source>
        <dbReference type="Proteomes" id="UP000218690"/>
    </source>
</evidence>
<dbReference type="Proteomes" id="UP000218690">
    <property type="component" value="Unassembled WGS sequence"/>
</dbReference>
<dbReference type="InterPro" id="IPR043831">
    <property type="entry name" value="DUF5808"/>
</dbReference>
<feature type="transmembrane region" description="Helical" evidence="1">
    <location>
        <begin position="75"/>
        <end position="93"/>
    </location>
</feature>
<dbReference type="EMBL" id="NWBP01000001">
    <property type="protein sequence ID" value="PCC83914.1"/>
    <property type="molecule type" value="Genomic_DNA"/>
</dbReference>
<dbReference type="PANTHER" id="PTHR37810">
    <property type="entry name" value="IMMUNITY PROTEIN SDPI"/>
    <property type="match status" value="1"/>
</dbReference>
<feature type="transmembrane region" description="Helical" evidence="1">
    <location>
        <begin position="268"/>
        <end position="290"/>
    </location>
</feature>
<dbReference type="Pfam" id="PF07853">
    <property type="entry name" value="DUF1648"/>
    <property type="match status" value="1"/>
</dbReference>
<dbReference type="PANTHER" id="PTHR37810:SF9">
    <property type="entry name" value="MEMBRANE PROTEIN"/>
    <property type="match status" value="1"/>
</dbReference>
<comment type="caution">
    <text evidence="4">The sequence shown here is derived from an EMBL/GenBank/DDBJ whole genome shotgun (WGS) entry which is preliminary data.</text>
</comment>
<dbReference type="InterPro" id="IPR012867">
    <property type="entry name" value="DUF1648"/>
</dbReference>
<gene>
    <name evidence="4" type="ORF">COM45_00360</name>
</gene>
<protein>
    <submittedName>
        <fullName evidence="4">DUF1648 domain-containing protein</fullName>
    </submittedName>
</protein>
<name>A0A2A4ANA6_9CORY</name>
<feature type="transmembrane region" description="Helical" evidence="1">
    <location>
        <begin position="230"/>
        <end position="252"/>
    </location>
</feature>
<feature type="transmembrane region" description="Helical" evidence="1">
    <location>
        <begin position="353"/>
        <end position="371"/>
    </location>
</feature>
<dbReference type="Pfam" id="PF19124">
    <property type="entry name" value="DUF5808"/>
    <property type="match status" value="1"/>
</dbReference>
<evidence type="ECO:0000256" key="1">
    <source>
        <dbReference type="SAM" id="Phobius"/>
    </source>
</evidence>
<accession>A0A2A4ANA6</accession>
<reference evidence="4 5" key="1">
    <citation type="submission" date="2017-09" db="EMBL/GenBank/DDBJ databases">
        <title>Draft Genome Sequence of Corynebacterium accolens AH4003.</title>
        <authorList>
            <person name="Chen Y."/>
            <person name="Oosthuysen W.F."/>
            <person name="Kelley S."/>
            <person name="Horswill A."/>
        </authorList>
    </citation>
    <scope>NUCLEOTIDE SEQUENCE [LARGE SCALE GENOMIC DNA]</scope>
    <source>
        <strain evidence="4 5">AH4003</strain>
    </source>
</reference>